<evidence type="ECO:0000313" key="1">
    <source>
        <dbReference type="EMBL" id="KAH3711676.1"/>
    </source>
</evidence>
<protein>
    <submittedName>
        <fullName evidence="1">Uncharacterized protein</fullName>
    </submittedName>
</protein>
<dbReference type="EMBL" id="JAIWYP010000014">
    <property type="protein sequence ID" value="KAH3711676.1"/>
    <property type="molecule type" value="Genomic_DNA"/>
</dbReference>
<sequence>MIGQKLKTARPTGGHVFQQIGTTFELNQDSIKTNILTNFELGRDFIGTKLLTKFHGDWTRNQEIWPLECLGANVNGRTDRQRPVTKAHLSNQKINRGHLANRASALPTELTRPPHNFCPNVSKFRP</sequence>
<evidence type="ECO:0000313" key="2">
    <source>
        <dbReference type="Proteomes" id="UP000828390"/>
    </source>
</evidence>
<gene>
    <name evidence="1" type="ORF">DPMN_071348</name>
</gene>
<dbReference type="Proteomes" id="UP000828390">
    <property type="component" value="Unassembled WGS sequence"/>
</dbReference>
<proteinExistence type="predicted"/>
<reference evidence="1" key="2">
    <citation type="submission" date="2020-11" db="EMBL/GenBank/DDBJ databases">
        <authorList>
            <person name="McCartney M.A."/>
            <person name="Auch B."/>
            <person name="Kono T."/>
            <person name="Mallez S."/>
            <person name="Becker A."/>
            <person name="Gohl D.M."/>
            <person name="Silverstein K.A.T."/>
            <person name="Koren S."/>
            <person name="Bechman K.B."/>
            <person name="Herman A."/>
            <person name="Abrahante J.E."/>
            <person name="Garbe J."/>
        </authorList>
    </citation>
    <scope>NUCLEOTIDE SEQUENCE</scope>
    <source>
        <strain evidence="1">Duluth1</strain>
        <tissue evidence="1">Whole animal</tissue>
    </source>
</reference>
<dbReference type="AlphaFoldDB" id="A0A9D4BPK1"/>
<organism evidence="1 2">
    <name type="scientific">Dreissena polymorpha</name>
    <name type="common">Zebra mussel</name>
    <name type="synonym">Mytilus polymorpha</name>
    <dbReference type="NCBI Taxonomy" id="45954"/>
    <lineage>
        <taxon>Eukaryota</taxon>
        <taxon>Metazoa</taxon>
        <taxon>Spiralia</taxon>
        <taxon>Lophotrochozoa</taxon>
        <taxon>Mollusca</taxon>
        <taxon>Bivalvia</taxon>
        <taxon>Autobranchia</taxon>
        <taxon>Heteroconchia</taxon>
        <taxon>Euheterodonta</taxon>
        <taxon>Imparidentia</taxon>
        <taxon>Neoheterodontei</taxon>
        <taxon>Myida</taxon>
        <taxon>Dreissenoidea</taxon>
        <taxon>Dreissenidae</taxon>
        <taxon>Dreissena</taxon>
    </lineage>
</organism>
<comment type="caution">
    <text evidence="1">The sequence shown here is derived from an EMBL/GenBank/DDBJ whole genome shotgun (WGS) entry which is preliminary data.</text>
</comment>
<name>A0A9D4BPK1_DREPO</name>
<keyword evidence="2" id="KW-1185">Reference proteome</keyword>
<accession>A0A9D4BPK1</accession>
<reference evidence="1" key="1">
    <citation type="journal article" date="2019" name="bioRxiv">
        <title>The Genome of the Zebra Mussel, Dreissena polymorpha: A Resource for Invasive Species Research.</title>
        <authorList>
            <person name="McCartney M.A."/>
            <person name="Auch B."/>
            <person name="Kono T."/>
            <person name="Mallez S."/>
            <person name="Zhang Y."/>
            <person name="Obille A."/>
            <person name="Becker A."/>
            <person name="Abrahante J.E."/>
            <person name="Garbe J."/>
            <person name="Badalamenti J.P."/>
            <person name="Herman A."/>
            <person name="Mangelson H."/>
            <person name="Liachko I."/>
            <person name="Sullivan S."/>
            <person name="Sone E.D."/>
            <person name="Koren S."/>
            <person name="Silverstein K.A.T."/>
            <person name="Beckman K.B."/>
            <person name="Gohl D.M."/>
        </authorList>
    </citation>
    <scope>NUCLEOTIDE SEQUENCE</scope>
    <source>
        <strain evidence="1">Duluth1</strain>
        <tissue evidence="1">Whole animal</tissue>
    </source>
</reference>